<dbReference type="PANTHER" id="PTHR30558:SF12">
    <property type="entry name" value="BIOPOLYMER TRANSPORT PROTEIN EXBD"/>
    <property type="match status" value="1"/>
</dbReference>
<comment type="similarity">
    <text evidence="3 12">Belongs to the ExbD/TolR family.</text>
</comment>
<comment type="caution">
    <text evidence="14">The sequence shown here is derived from an EMBL/GenBank/DDBJ whole genome shotgun (WGS) entry which is preliminary data.</text>
</comment>
<dbReference type="PANTHER" id="PTHR30558">
    <property type="entry name" value="EXBD MEMBRANE COMPONENT OF PMF-DRIVEN MACROMOLECULE IMPORT SYSTEM"/>
    <property type="match status" value="1"/>
</dbReference>
<feature type="transmembrane region" description="Helical" evidence="13">
    <location>
        <begin position="29"/>
        <end position="48"/>
    </location>
</feature>
<evidence type="ECO:0000256" key="9">
    <source>
        <dbReference type="ARBA" id="ARBA00022927"/>
    </source>
</evidence>
<keyword evidence="15" id="KW-1185">Reference proteome</keyword>
<keyword evidence="8 12" id="KW-0812">Transmembrane</keyword>
<reference evidence="14 15" key="1">
    <citation type="submission" date="2018-07" db="EMBL/GenBank/DDBJ databases">
        <title>Genomic Encyclopedia of Type Strains, Phase IV (KMG-IV): sequencing the most valuable type-strain genomes for metagenomic binning, comparative biology and taxonomic classification.</title>
        <authorList>
            <person name="Goeker M."/>
        </authorList>
    </citation>
    <scope>NUCLEOTIDE SEQUENCE [LARGE SCALE GENOMIC DNA]</scope>
    <source>
        <strain evidence="14 15">DSM 21352</strain>
    </source>
</reference>
<dbReference type="EMBL" id="QQAV01000001">
    <property type="protein sequence ID" value="RDI29140.1"/>
    <property type="molecule type" value="Genomic_DNA"/>
</dbReference>
<keyword evidence="10 13" id="KW-1133">Transmembrane helix</keyword>
<accession>A0A370FNN6</accession>
<dbReference type="OrthoDB" id="9798629at2"/>
<evidence type="ECO:0000256" key="6">
    <source>
        <dbReference type="ARBA" id="ARBA00022475"/>
    </source>
</evidence>
<evidence type="ECO:0000256" key="1">
    <source>
        <dbReference type="ARBA" id="ARBA00003540"/>
    </source>
</evidence>
<comment type="subunit">
    <text evidence="4">The accessory proteins ExbB and ExbD seem to form a complex with TonB.</text>
</comment>
<evidence type="ECO:0000256" key="3">
    <source>
        <dbReference type="ARBA" id="ARBA00005811"/>
    </source>
</evidence>
<sequence length="154" mass="16214">MAFGRSTDRLNPRTGPAARPMADINVTPLVDVMLVLLVIFIVTAPLMASSIRLDLPAAGAAAPVEQPRAISVALDAQGRLFVDDQPVADTQALAQRLRTAAAGVPDIELQLRADRSRPYGEIVTLMDAAREAGIQRIGFVAEPAAGPKPATAPR</sequence>
<keyword evidence="11 13" id="KW-0472">Membrane</keyword>
<organism evidence="14 15">
    <name type="scientific">Pseudacidovorax intermedius</name>
    <dbReference type="NCBI Taxonomy" id="433924"/>
    <lineage>
        <taxon>Bacteria</taxon>
        <taxon>Pseudomonadati</taxon>
        <taxon>Pseudomonadota</taxon>
        <taxon>Betaproteobacteria</taxon>
        <taxon>Burkholderiales</taxon>
        <taxon>Comamonadaceae</taxon>
        <taxon>Pseudacidovorax</taxon>
    </lineage>
</organism>
<dbReference type="Pfam" id="PF02472">
    <property type="entry name" value="ExbD"/>
    <property type="match status" value="1"/>
</dbReference>
<keyword evidence="5 12" id="KW-0813">Transport</keyword>
<dbReference type="Proteomes" id="UP000255265">
    <property type="component" value="Unassembled WGS sequence"/>
</dbReference>
<proteinExistence type="inferred from homology"/>
<dbReference type="GO" id="GO:0022857">
    <property type="term" value="F:transmembrane transporter activity"/>
    <property type="evidence" value="ECO:0007669"/>
    <property type="project" value="InterPro"/>
</dbReference>
<evidence type="ECO:0000256" key="8">
    <source>
        <dbReference type="ARBA" id="ARBA00022692"/>
    </source>
</evidence>
<comment type="subcellular location">
    <subcellularLocation>
        <location evidence="2">Cell inner membrane</location>
        <topology evidence="2">Single-pass type II membrane protein</topology>
    </subcellularLocation>
    <subcellularLocation>
        <location evidence="12">Cell membrane</location>
        <topology evidence="12">Single-pass type II membrane protein</topology>
    </subcellularLocation>
</comment>
<dbReference type="AlphaFoldDB" id="A0A370FNN6"/>
<evidence type="ECO:0000256" key="4">
    <source>
        <dbReference type="ARBA" id="ARBA00011471"/>
    </source>
</evidence>
<dbReference type="InterPro" id="IPR003400">
    <property type="entry name" value="ExbD"/>
</dbReference>
<keyword evidence="7" id="KW-0997">Cell inner membrane</keyword>
<evidence type="ECO:0000256" key="11">
    <source>
        <dbReference type="ARBA" id="ARBA00023136"/>
    </source>
</evidence>
<dbReference type="GO" id="GO:0005886">
    <property type="term" value="C:plasma membrane"/>
    <property type="evidence" value="ECO:0007669"/>
    <property type="project" value="UniProtKB-SubCell"/>
</dbReference>
<evidence type="ECO:0000256" key="12">
    <source>
        <dbReference type="RuleBase" id="RU003879"/>
    </source>
</evidence>
<evidence type="ECO:0000313" key="14">
    <source>
        <dbReference type="EMBL" id="RDI29140.1"/>
    </source>
</evidence>
<keyword evidence="6" id="KW-1003">Cell membrane</keyword>
<comment type="function">
    <text evidence="1">Involved in the TonB-dependent energy-dependent transport of various receptor-bound substrates.</text>
</comment>
<evidence type="ECO:0000256" key="7">
    <source>
        <dbReference type="ARBA" id="ARBA00022519"/>
    </source>
</evidence>
<gene>
    <name evidence="14" type="ORF">DFR41_101896</name>
</gene>
<dbReference type="RefSeq" id="WP_017757957.1">
    <property type="nucleotide sequence ID" value="NZ_QQAV01000001.1"/>
</dbReference>
<keyword evidence="9 12" id="KW-0653">Protein transport</keyword>
<evidence type="ECO:0000313" key="15">
    <source>
        <dbReference type="Proteomes" id="UP000255265"/>
    </source>
</evidence>
<dbReference type="GO" id="GO:0015031">
    <property type="term" value="P:protein transport"/>
    <property type="evidence" value="ECO:0007669"/>
    <property type="project" value="UniProtKB-KW"/>
</dbReference>
<name>A0A370FNN6_9BURK</name>
<evidence type="ECO:0000256" key="10">
    <source>
        <dbReference type="ARBA" id="ARBA00022989"/>
    </source>
</evidence>
<dbReference type="Gene3D" id="3.30.420.270">
    <property type="match status" value="1"/>
</dbReference>
<evidence type="ECO:0000256" key="2">
    <source>
        <dbReference type="ARBA" id="ARBA00004249"/>
    </source>
</evidence>
<evidence type="ECO:0000256" key="5">
    <source>
        <dbReference type="ARBA" id="ARBA00022448"/>
    </source>
</evidence>
<protein>
    <submittedName>
        <fullName evidence="14">Biopolymer transport protein TolR</fullName>
    </submittedName>
</protein>
<dbReference type="STRING" id="433924.NS331_09080"/>
<evidence type="ECO:0000256" key="13">
    <source>
        <dbReference type="SAM" id="Phobius"/>
    </source>
</evidence>